<dbReference type="Proteomes" id="UP000008544">
    <property type="component" value="Chromosome"/>
</dbReference>
<feature type="transmembrane region" description="Helical" evidence="1">
    <location>
        <begin position="12"/>
        <end position="33"/>
    </location>
</feature>
<feature type="domain" description="Bacterial Pleckstrin homology" evidence="2">
    <location>
        <begin position="73"/>
        <end position="178"/>
    </location>
</feature>
<evidence type="ECO:0000313" key="3">
    <source>
        <dbReference type="EMBL" id="ACA59265.1"/>
    </source>
</evidence>
<sequence>MKTKKVFKMAPWDIWVKFSTGLLILLFLYFLYLLGQSVLHLTHFGRELHPMDFTAAGIVGGVLLLLYVFSPRRYIVDAEQLVIKRAVWSISIPYNNILVIEATDNAGILWWWWVVLGNNGFTSYWGLFLGVGEGEMRWVRVYATNLKRMVRVKTADGKKTYYLSPADPEKFVVAIKEHLR</sequence>
<dbReference type="KEGG" id="dau:Daud_0738"/>
<keyword evidence="1" id="KW-1133">Transmembrane helix</keyword>
<dbReference type="eggNOG" id="ENOG50331WN">
    <property type="taxonomic scope" value="Bacteria"/>
</dbReference>
<dbReference type="RefSeq" id="WP_012301852.1">
    <property type="nucleotide sequence ID" value="NC_010424.1"/>
</dbReference>
<reference evidence="3 4" key="2">
    <citation type="journal article" date="2008" name="Science">
        <title>Environmental genomics reveals a single-species ecosystem deep within Earth.</title>
        <authorList>
            <person name="Chivian D."/>
            <person name="Brodie E.L."/>
            <person name="Alm E.J."/>
            <person name="Culley D.E."/>
            <person name="Dehal P.S."/>
            <person name="Desantis T.Z."/>
            <person name="Gihring T.M."/>
            <person name="Lapidus A."/>
            <person name="Lin L.H."/>
            <person name="Lowry S.R."/>
            <person name="Moser D.P."/>
            <person name="Richardson P.M."/>
            <person name="Southam G."/>
            <person name="Wanger G."/>
            <person name="Pratt L.M."/>
            <person name="Andersen G.L."/>
            <person name="Hazen T.C."/>
            <person name="Brockman F.J."/>
            <person name="Arkin A.P."/>
            <person name="Onstott T.C."/>
        </authorList>
    </citation>
    <scope>NUCLEOTIDE SEQUENCE [LARGE SCALE GENOMIC DNA]</scope>
    <source>
        <strain evidence="3 4">MP104C</strain>
    </source>
</reference>
<keyword evidence="1" id="KW-0472">Membrane</keyword>
<dbReference type="EMBL" id="CP000860">
    <property type="protein sequence ID" value="ACA59265.1"/>
    <property type="molecule type" value="Genomic_DNA"/>
</dbReference>
<dbReference type="Pfam" id="PF10882">
    <property type="entry name" value="bPH_5"/>
    <property type="match status" value="1"/>
</dbReference>
<evidence type="ECO:0000259" key="2">
    <source>
        <dbReference type="Pfam" id="PF10882"/>
    </source>
</evidence>
<proteinExistence type="predicted"/>
<dbReference type="OrthoDB" id="1807202at2"/>
<dbReference type="InterPro" id="IPR027783">
    <property type="entry name" value="Bacterial_PH-related"/>
</dbReference>
<evidence type="ECO:0000313" key="4">
    <source>
        <dbReference type="Proteomes" id="UP000008544"/>
    </source>
</evidence>
<keyword evidence="4" id="KW-1185">Reference proteome</keyword>
<dbReference type="HOGENOM" id="CLU_1493906_0_0_9"/>
<evidence type="ECO:0000256" key="1">
    <source>
        <dbReference type="SAM" id="Phobius"/>
    </source>
</evidence>
<accession>B1I2S6</accession>
<organism evidence="3 4">
    <name type="scientific">Desulforudis audaxviator (strain MP104C)</name>
    <dbReference type="NCBI Taxonomy" id="477974"/>
    <lineage>
        <taxon>Bacteria</taxon>
        <taxon>Bacillati</taxon>
        <taxon>Bacillota</taxon>
        <taxon>Clostridia</taxon>
        <taxon>Thermoanaerobacterales</taxon>
        <taxon>Candidatus Desulforudaceae</taxon>
        <taxon>Candidatus Desulforudis</taxon>
    </lineage>
</organism>
<dbReference type="AlphaFoldDB" id="B1I2S6"/>
<reference evidence="4" key="1">
    <citation type="submission" date="2007-10" db="EMBL/GenBank/DDBJ databases">
        <title>Complete sequence of chromosome of Desulforudis audaxviator MP104C.</title>
        <authorList>
            <person name="Copeland A."/>
            <person name="Lucas S."/>
            <person name="Lapidus A."/>
            <person name="Barry K."/>
            <person name="Glavina del Rio T."/>
            <person name="Dalin E."/>
            <person name="Tice H."/>
            <person name="Bruce D."/>
            <person name="Pitluck S."/>
            <person name="Lowry S.R."/>
            <person name="Larimer F."/>
            <person name="Land M.L."/>
            <person name="Hauser L."/>
            <person name="Kyrpides N."/>
            <person name="Ivanova N.N."/>
            <person name="Richardson P."/>
        </authorList>
    </citation>
    <scope>NUCLEOTIDE SEQUENCE [LARGE SCALE GENOMIC DNA]</scope>
    <source>
        <strain evidence="4">MP104C</strain>
    </source>
</reference>
<keyword evidence="1" id="KW-0812">Transmembrane</keyword>
<name>B1I2S6_DESAP</name>
<gene>
    <name evidence="3" type="ordered locus">Daud_0738</name>
</gene>
<feature type="transmembrane region" description="Helical" evidence="1">
    <location>
        <begin position="53"/>
        <end position="70"/>
    </location>
</feature>
<protein>
    <recommendedName>
        <fullName evidence="2">Bacterial Pleckstrin homology domain-containing protein</fullName>
    </recommendedName>
</protein>